<dbReference type="EMBL" id="PQ015378">
    <property type="protein sequence ID" value="XDJ14860.1"/>
    <property type="molecule type" value="Genomic_DNA"/>
</dbReference>
<name>A0AB39CDF2_9VIRU</name>
<evidence type="ECO:0000313" key="1">
    <source>
        <dbReference type="EMBL" id="XDJ14860.1"/>
    </source>
</evidence>
<accession>A0AB39CDF2</accession>
<reference evidence="1" key="1">
    <citation type="submission" date="2024-07" db="EMBL/GenBank/DDBJ databases">
        <authorList>
            <person name="Bringhurst R.M."/>
            <person name="Homer T.E."/>
        </authorList>
    </citation>
    <scope>NUCLEOTIDE SEQUENCE</scope>
</reference>
<sequence length="183" mass="21671">MFSFIRSKYRAWTVRNKLERYEALIEDIDGGNCKPEEFALKLKEFWRLFDMELLNDLSVRDVMGHQVLLRHRTFGQLFHLFVDANDAIAKEEDSRIEYVTRTGMGQQADVDLESYFQDPQEGYLTIRECFDRIRLLLIAHCGITENIEGTYGQRKMLHVYYDILQLSDVILDVIEQKEFTDTQ</sequence>
<proteinExistence type="predicted"/>
<protein>
    <submittedName>
        <fullName evidence="1">Uncharacterized protein</fullName>
    </submittedName>
</protein>
<organism evidence="1">
    <name type="scientific">Pseudomonas phage RVTF4</name>
    <dbReference type="NCBI Taxonomy" id="3236931"/>
    <lineage>
        <taxon>Viruses</taxon>
    </lineage>
</organism>